<dbReference type="RefSeq" id="WP_116555614.1">
    <property type="nucleotide sequence ID" value="NZ_QCZG01000035.1"/>
</dbReference>
<reference evidence="2 3" key="1">
    <citation type="submission" date="2018-04" db="EMBL/GenBank/DDBJ databases">
        <title>Camelliibacillus theae gen. nov., sp. nov., isolated from Pu'er tea.</title>
        <authorList>
            <person name="Niu L."/>
        </authorList>
    </citation>
    <scope>NUCLEOTIDE SEQUENCE [LARGE SCALE GENOMIC DNA]</scope>
    <source>
        <strain evidence="2 3">T8</strain>
    </source>
</reference>
<organism evidence="2 3">
    <name type="scientific">Pueribacillus theae</name>
    <dbReference type="NCBI Taxonomy" id="2171751"/>
    <lineage>
        <taxon>Bacteria</taxon>
        <taxon>Bacillati</taxon>
        <taxon>Bacillota</taxon>
        <taxon>Bacilli</taxon>
        <taxon>Bacillales</taxon>
        <taxon>Bacillaceae</taxon>
        <taxon>Pueribacillus</taxon>
    </lineage>
</organism>
<protein>
    <submittedName>
        <fullName evidence="2">Uncharacterized protein</fullName>
    </submittedName>
</protein>
<dbReference type="EMBL" id="QCZG01000035">
    <property type="protein sequence ID" value="PWA08641.1"/>
    <property type="molecule type" value="Genomic_DNA"/>
</dbReference>
<feature type="coiled-coil region" evidence="1">
    <location>
        <begin position="31"/>
        <end position="61"/>
    </location>
</feature>
<name>A0A2U1JTY7_9BACI</name>
<evidence type="ECO:0000256" key="1">
    <source>
        <dbReference type="SAM" id="Coils"/>
    </source>
</evidence>
<sequence length="116" mass="13737">MTDKGRFEEIKARRELLYRNGYTLSFPNEDIEYLIEQAERVEEQHKEIELLNNTIEIITRALTKARTRDGERSLEKIRLEKALSFYANKDNYYTDTMDKDNEGETARKALEEINGD</sequence>
<dbReference type="AlphaFoldDB" id="A0A2U1JTY7"/>
<dbReference type="Proteomes" id="UP000245998">
    <property type="component" value="Unassembled WGS sequence"/>
</dbReference>
<gene>
    <name evidence="2" type="ORF">DCC39_14480</name>
</gene>
<proteinExistence type="predicted"/>
<comment type="caution">
    <text evidence="2">The sequence shown here is derived from an EMBL/GenBank/DDBJ whole genome shotgun (WGS) entry which is preliminary data.</text>
</comment>
<accession>A0A2U1JTY7</accession>
<keyword evidence="1" id="KW-0175">Coiled coil</keyword>
<keyword evidence="3" id="KW-1185">Reference proteome</keyword>
<evidence type="ECO:0000313" key="2">
    <source>
        <dbReference type="EMBL" id="PWA08641.1"/>
    </source>
</evidence>
<evidence type="ECO:0000313" key="3">
    <source>
        <dbReference type="Proteomes" id="UP000245998"/>
    </source>
</evidence>